<protein>
    <submittedName>
        <fullName evidence="1">Uncharacterized protein</fullName>
    </submittedName>
</protein>
<evidence type="ECO:0000313" key="1">
    <source>
        <dbReference type="EMBL" id="MBX62637.1"/>
    </source>
</evidence>
<sequence>MGKGKQTTIKMQVHLLLNRKKLQTVHNWLG</sequence>
<dbReference type="EMBL" id="GGEC01082153">
    <property type="protein sequence ID" value="MBX62637.1"/>
    <property type="molecule type" value="Transcribed_RNA"/>
</dbReference>
<organism evidence="1">
    <name type="scientific">Rhizophora mucronata</name>
    <name type="common">Asiatic mangrove</name>
    <dbReference type="NCBI Taxonomy" id="61149"/>
    <lineage>
        <taxon>Eukaryota</taxon>
        <taxon>Viridiplantae</taxon>
        <taxon>Streptophyta</taxon>
        <taxon>Embryophyta</taxon>
        <taxon>Tracheophyta</taxon>
        <taxon>Spermatophyta</taxon>
        <taxon>Magnoliopsida</taxon>
        <taxon>eudicotyledons</taxon>
        <taxon>Gunneridae</taxon>
        <taxon>Pentapetalae</taxon>
        <taxon>rosids</taxon>
        <taxon>fabids</taxon>
        <taxon>Malpighiales</taxon>
        <taxon>Rhizophoraceae</taxon>
        <taxon>Rhizophora</taxon>
    </lineage>
</organism>
<name>A0A2P2Q6M9_RHIMU</name>
<accession>A0A2P2Q6M9</accession>
<reference evidence="1" key="1">
    <citation type="submission" date="2018-02" db="EMBL/GenBank/DDBJ databases">
        <title>Rhizophora mucronata_Transcriptome.</title>
        <authorList>
            <person name="Meera S.P."/>
            <person name="Sreeshan A."/>
            <person name="Augustine A."/>
        </authorList>
    </citation>
    <scope>NUCLEOTIDE SEQUENCE</scope>
    <source>
        <tissue evidence="1">Leaf</tissue>
    </source>
</reference>
<dbReference type="AlphaFoldDB" id="A0A2P2Q6M9"/>
<proteinExistence type="predicted"/>